<dbReference type="AlphaFoldDB" id="A0A3B0WK60"/>
<proteinExistence type="predicted"/>
<dbReference type="GO" id="GO:0003677">
    <property type="term" value="F:DNA binding"/>
    <property type="evidence" value="ECO:0007669"/>
    <property type="project" value="InterPro"/>
</dbReference>
<dbReference type="InterPro" id="IPR036515">
    <property type="entry name" value="Transposase_17_sf"/>
</dbReference>
<dbReference type="SMART" id="SM01321">
    <property type="entry name" value="Y1_Tnp"/>
    <property type="match status" value="1"/>
</dbReference>
<dbReference type="PANTHER" id="PTHR34322:SF2">
    <property type="entry name" value="TRANSPOSASE IS200-LIKE DOMAIN-CONTAINING PROTEIN"/>
    <property type="match status" value="1"/>
</dbReference>
<name>A0A3B0WK60_9ZZZZ</name>
<dbReference type="GO" id="GO:0006313">
    <property type="term" value="P:DNA transposition"/>
    <property type="evidence" value="ECO:0007669"/>
    <property type="project" value="InterPro"/>
</dbReference>
<dbReference type="Gene3D" id="3.30.70.1290">
    <property type="entry name" value="Transposase IS200-like"/>
    <property type="match status" value="1"/>
</dbReference>
<sequence length="229" mass="26745">MARLPRLCLPGIPQHVIQRGNNQQSCFASEDDFSAYAYWLEKSARKYKVLIHAWVFMTNHVHLLVTPQTNNGVSRMMQTLGRHYVRYFNCTYKRTGTLWEGRFKSCVIDEDNYLLICQRYIELNPVRAGMVEKPADYIWSSYKANGQGKVIKMWTPHHLYLQLGKTVDERTLTYRDLFLAHIDQSILRDIRTASNKGVVLGDERFKREVEQLTGRRVTPLKPGPKPMHE</sequence>
<reference evidence="2" key="1">
    <citation type="submission" date="2018-06" db="EMBL/GenBank/DDBJ databases">
        <authorList>
            <person name="Zhirakovskaya E."/>
        </authorList>
    </citation>
    <scope>NUCLEOTIDE SEQUENCE</scope>
</reference>
<accession>A0A3B0WK60</accession>
<protein>
    <submittedName>
        <fullName evidence="2">Transposase and inactivated derivatives</fullName>
    </submittedName>
</protein>
<dbReference type="Pfam" id="PF01797">
    <property type="entry name" value="Y1_Tnp"/>
    <property type="match status" value="1"/>
</dbReference>
<dbReference type="EMBL" id="UOFF01000009">
    <property type="protein sequence ID" value="VAW52900.1"/>
    <property type="molecule type" value="Genomic_DNA"/>
</dbReference>
<feature type="domain" description="Transposase IS200-like" evidence="1">
    <location>
        <begin position="9"/>
        <end position="124"/>
    </location>
</feature>
<evidence type="ECO:0000259" key="1">
    <source>
        <dbReference type="SMART" id="SM01321"/>
    </source>
</evidence>
<dbReference type="GO" id="GO:0004803">
    <property type="term" value="F:transposase activity"/>
    <property type="evidence" value="ECO:0007669"/>
    <property type="project" value="InterPro"/>
</dbReference>
<evidence type="ECO:0000313" key="2">
    <source>
        <dbReference type="EMBL" id="VAW52900.1"/>
    </source>
</evidence>
<dbReference type="InterPro" id="IPR002686">
    <property type="entry name" value="Transposase_17"/>
</dbReference>
<gene>
    <name evidence="2" type="ORF">MNBD_GAMMA07-1938</name>
</gene>
<dbReference type="SUPFAM" id="SSF143422">
    <property type="entry name" value="Transposase IS200-like"/>
    <property type="match status" value="1"/>
</dbReference>
<dbReference type="PANTHER" id="PTHR34322">
    <property type="entry name" value="TRANSPOSASE, Y1_TNP DOMAIN-CONTAINING"/>
    <property type="match status" value="1"/>
</dbReference>
<organism evidence="2">
    <name type="scientific">hydrothermal vent metagenome</name>
    <dbReference type="NCBI Taxonomy" id="652676"/>
    <lineage>
        <taxon>unclassified sequences</taxon>
        <taxon>metagenomes</taxon>
        <taxon>ecological metagenomes</taxon>
    </lineage>
</organism>